<dbReference type="EMBL" id="HBFR01035188">
    <property type="protein sequence ID" value="CAD8898400.1"/>
    <property type="molecule type" value="Transcribed_RNA"/>
</dbReference>
<sequence>MNAEKFLSQIFKVKQSIEAYQCVSESVLKESKDDCNSFTRIVVEIEITFSNLDSKKDGEADTVKKARNIYENMKNKDLLTIVKSIQTIDQVWDSWDNIKLTSVVKSDSWVNNCKKIFGFSSENASLDQNTFLGDLSTLMTKIGKIVTEKIEYVCMKLLSLNNQVESSFMSFLQFFTEAEILMFLEFMKLSKESLLRYLPIEKGSQSLFKKSKESLFKYFELHDQYFNKILRNYQIETLEKFLTSAQKGINVMKYIKDFASKFSIPLQVQEYILQSKDYKEMMKHVSQFVWKIEDSIYKTSFLLNNRCTNANREVLSKYYKTLKKEYTVISDARCLVNHLVPFGIVPSSILAKSLQHIKKETEELKKFSIDVMKSFPLVQENHTKIYTLYNNLIFIEKHFKDVAPSVANLASESRHDMEALCHSCLHDMLPQNNEIQSVSNLVEILILLKKSSMEILCYRNTINTFIDKILTENAKLSKDSGRFI</sequence>
<protein>
    <submittedName>
        <fullName evidence="1">Uncharacterized protein</fullName>
    </submittedName>
</protein>
<name>A0A7S1FZZ4_9STRA</name>
<dbReference type="AlphaFoldDB" id="A0A7S1FZZ4"/>
<reference evidence="1" key="1">
    <citation type="submission" date="2021-01" db="EMBL/GenBank/DDBJ databases">
        <authorList>
            <person name="Corre E."/>
            <person name="Pelletier E."/>
            <person name="Niang G."/>
            <person name="Scheremetjew M."/>
            <person name="Finn R."/>
            <person name="Kale V."/>
            <person name="Holt S."/>
            <person name="Cochrane G."/>
            <person name="Meng A."/>
            <person name="Brown T."/>
            <person name="Cohen L."/>
        </authorList>
    </citation>
    <scope>NUCLEOTIDE SEQUENCE</scope>
    <source>
        <strain evidence="1">308</strain>
    </source>
</reference>
<organism evidence="1">
    <name type="scientific">Corethron hystrix</name>
    <dbReference type="NCBI Taxonomy" id="216773"/>
    <lineage>
        <taxon>Eukaryota</taxon>
        <taxon>Sar</taxon>
        <taxon>Stramenopiles</taxon>
        <taxon>Ochrophyta</taxon>
        <taxon>Bacillariophyta</taxon>
        <taxon>Coscinodiscophyceae</taxon>
        <taxon>Corethrophycidae</taxon>
        <taxon>Corethrales</taxon>
        <taxon>Corethraceae</taxon>
        <taxon>Corethron</taxon>
    </lineage>
</organism>
<gene>
    <name evidence="1" type="ORF">CHYS00102_LOCUS25614</name>
</gene>
<evidence type="ECO:0000313" key="1">
    <source>
        <dbReference type="EMBL" id="CAD8898400.1"/>
    </source>
</evidence>
<accession>A0A7S1FZZ4</accession>
<proteinExistence type="predicted"/>